<name>A0ABV7K6I9_9HYPH</name>
<comment type="caution">
    <text evidence="1">The sequence shown here is derived from an EMBL/GenBank/DDBJ whole genome shotgun (WGS) entry which is preliminary data.</text>
</comment>
<organism evidence="1 2">
    <name type="scientific">Aquamicrobium soli</name>
    <dbReference type="NCBI Taxonomy" id="1811518"/>
    <lineage>
        <taxon>Bacteria</taxon>
        <taxon>Pseudomonadati</taxon>
        <taxon>Pseudomonadota</taxon>
        <taxon>Alphaproteobacteria</taxon>
        <taxon>Hyphomicrobiales</taxon>
        <taxon>Phyllobacteriaceae</taxon>
        <taxon>Aquamicrobium</taxon>
    </lineage>
</organism>
<dbReference type="RefSeq" id="WP_378219285.1">
    <property type="nucleotide sequence ID" value="NZ_JBHRTK010000006.1"/>
</dbReference>
<dbReference type="Proteomes" id="UP001595583">
    <property type="component" value="Unassembled WGS sequence"/>
</dbReference>
<evidence type="ECO:0000313" key="1">
    <source>
        <dbReference type="EMBL" id="MFC3205636.1"/>
    </source>
</evidence>
<protein>
    <submittedName>
        <fullName evidence="1">Uncharacterized protein</fullName>
    </submittedName>
</protein>
<gene>
    <name evidence="1" type="ORF">ACFOHJ_05380</name>
</gene>
<keyword evidence="2" id="KW-1185">Reference proteome</keyword>
<proteinExistence type="predicted"/>
<sequence length="69" mass="7985">MNIKDRIKARLDDLESGLREGRHQASDEERAQMEQLLANVSIFFSTLSEEDRDFLNAARYAIEGGLEWK</sequence>
<reference evidence="2" key="1">
    <citation type="journal article" date="2019" name="Int. J. Syst. Evol. Microbiol.">
        <title>The Global Catalogue of Microorganisms (GCM) 10K type strain sequencing project: providing services to taxonomists for standard genome sequencing and annotation.</title>
        <authorList>
            <consortium name="The Broad Institute Genomics Platform"/>
            <consortium name="The Broad Institute Genome Sequencing Center for Infectious Disease"/>
            <person name="Wu L."/>
            <person name="Ma J."/>
        </authorList>
    </citation>
    <scope>NUCLEOTIDE SEQUENCE [LARGE SCALE GENOMIC DNA]</scope>
    <source>
        <strain evidence="2">KCTC 52165</strain>
    </source>
</reference>
<dbReference type="EMBL" id="JBHRTK010000006">
    <property type="protein sequence ID" value="MFC3205636.1"/>
    <property type="molecule type" value="Genomic_DNA"/>
</dbReference>
<accession>A0ABV7K6I9</accession>
<evidence type="ECO:0000313" key="2">
    <source>
        <dbReference type="Proteomes" id="UP001595583"/>
    </source>
</evidence>